<organism evidence="2">
    <name type="scientific">Panstrongylus lignarius</name>
    <dbReference type="NCBI Taxonomy" id="156445"/>
    <lineage>
        <taxon>Eukaryota</taxon>
        <taxon>Metazoa</taxon>
        <taxon>Ecdysozoa</taxon>
        <taxon>Arthropoda</taxon>
        <taxon>Hexapoda</taxon>
        <taxon>Insecta</taxon>
        <taxon>Pterygota</taxon>
        <taxon>Neoptera</taxon>
        <taxon>Paraneoptera</taxon>
        <taxon>Hemiptera</taxon>
        <taxon>Heteroptera</taxon>
        <taxon>Panheteroptera</taxon>
        <taxon>Cimicomorpha</taxon>
        <taxon>Reduviidae</taxon>
        <taxon>Triatominae</taxon>
        <taxon>Panstrongylus</taxon>
    </lineage>
</organism>
<evidence type="ECO:0000313" key="2">
    <source>
        <dbReference type="EMBL" id="JAW15552.1"/>
    </source>
</evidence>
<reference evidence="2" key="1">
    <citation type="journal article" date="2018" name="PLoS Negl. Trop. Dis.">
        <title>An insight into the salivary gland and fat body transcriptome of Panstrongylus lignarius (Hemiptera: Heteroptera), the main vector of Chagas disease in Peru.</title>
        <authorList>
            <person name="Nevoa J.C."/>
            <person name="Mendes M.T."/>
            <person name="da Silva M.V."/>
            <person name="Soares S.C."/>
            <person name="Oliveira C.J.F."/>
            <person name="Ribeiro J.M.C."/>
        </authorList>
    </citation>
    <scope>NUCLEOTIDE SEQUENCE</scope>
</reference>
<feature type="chain" id="PRO_5011968300" description="Secreted protein" evidence="1">
    <location>
        <begin position="19"/>
        <end position="80"/>
    </location>
</feature>
<protein>
    <recommendedName>
        <fullName evidence="3">Secreted protein</fullName>
    </recommendedName>
</protein>
<name>A0A224Y3A2_9HEMI</name>
<dbReference type="AlphaFoldDB" id="A0A224Y3A2"/>
<dbReference type="EMBL" id="GFTR01000874">
    <property type="protein sequence ID" value="JAW15552.1"/>
    <property type="molecule type" value="Transcribed_RNA"/>
</dbReference>
<evidence type="ECO:0008006" key="3">
    <source>
        <dbReference type="Google" id="ProtNLM"/>
    </source>
</evidence>
<feature type="signal peptide" evidence="1">
    <location>
        <begin position="1"/>
        <end position="18"/>
    </location>
</feature>
<keyword evidence="1" id="KW-0732">Signal</keyword>
<sequence>MNLLLSISFSLIIFAVLCEFVRGCCRVVYDGSYGHVGFMYFWKGVKNGRCRIRACVFERVFVSRGGMISVAVSSAVFISC</sequence>
<accession>A0A224Y3A2</accession>
<proteinExistence type="predicted"/>
<evidence type="ECO:0000256" key="1">
    <source>
        <dbReference type="SAM" id="SignalP"/>
    </source>
</evidence>